<name>A0AAE0EUH1_9CHLO</name>
<accession>A0AAE0EUH1</accession>
<protein>
    <submittedName>
        <fullName evidence="1">Uncharacterized protein</fullName>
    </submittedName>
</protein>
<reference evidence="1 2" key="1">
    <citation type="journal article" date="2015" name="Genome Biol. Evol.">
        <title>Comparative Genomics of a Bacterivorous Green Alga Reveals Evolutionary Causalities and Consequences of Phago-Mixotrophic Mode of Nutrition.</title>
        <authorList>
            <person name="Burns J.A."/>
            <person name="Paasch A."/>
            <person name="Narechania A."/>
            <person name="Kim E."/>
        </authorList>
    </citation>
    <scope>NUCLEOTIDE SEQUENCE [LARGE SCALE GENOMIC DNA]</scope>
    <source>
        <strain evidence="1 2">PLY_AMNH</strain>
    </source>
</reference>
<evidence type="ECO:0000313" key="1">
    <source>
        <dbReference type="EMBL" id="KAK3239350.1"/>
    </source>
</evidence>
<organism evidence="1 2">
    <name type="scientific">Cymbomonas tetramitiformis</name>
    <dbReference type="NCBI Taxonomy" id="36881"/>
    <lineage>
        <taxon>Eukaryota</taxon>
        <taxon>Viridiplantae</taxon>
        <taxon>Chlorophyta</taxon>
        <taxon>Pyramimonadophyceae</taxon>
        <taxon>Pyramimonadales</taxon>
        <taxon>Pyramimonadaceae</taxon>
        <taxon>Cymbomonas</taxon>
    </lineage>
</organism>
<keyword evidence="2" id="KW-1185">Reference proteome</keyword>
<dbReference type="Proteomes" id="UP001190700">
    <property type="component" value="Unassembled WGS sequence"/>
</dbReference>
<evidence type="ECO:0000313" key="2">
    <source>
        <dbReference type="Proteomes" id="UP001190700"/>
    </source>
</evidence>
<sequence length="87" mass="9890">MVWTFARRVGTGFVCRRHFADEGEHLAMTDPSCGHATCFKLNQLAGFGNDSMASRIISKSQKFRNTSRYHSEKMFRLRQQATNGTSD</sequence>
<dbReference type="EMBL" id="LGRX02033944">
    <property type="protein sequence ID" value="KAK3239350.1"/>
    <property type="molecule type" value="Genomic_DNA"/>
</dbReference>
<dbReference type="AlphaFoldDB" id="A0AAE0EUH1"/>
<comment type="caution">
    <text evidence="1">The sequence shown here is derived from an EMBL/GenBank/DDBJ whole genome shotgun (WGS) entry which is preliminary data.</text>
</comment>
<gene>
    <name evidence="1" type="ORF">CYMTET_50729</name>
</gene>
<proteinExistence type="predicted"/>